<organism evidence="1 2">
    <name type="scientific">Hibiscus sabdariffa</name>
    <name type="common">roselle</name>
    <dbReference type="NCBI Taxonomy" id="183260"/>
    <lineage>
        <taxon>Eukaryota</taxon>
        <taxon>Viridiplantae</taxon>
        <taxon>Streptophyta</taxon>
        <taxon>Embryophyta</taxon>
        <taxon>Tracheophyta</taxon>
        <taxon>Spermatophyta</taxon>
        <taxon>Magnoliopsida</taxon>
        <taxon>eudicotyledons</taxon>
        <taxon>Gunneridae</taxon>
        <taxon>Pentapetalae</taxon>
        <taxon>rosids</taxon>
        <taxon>malvids</taxon>
        <taxon>Malvales</taxon>
        <taxon>Malvaceae</taxon>
        <taxon>Malvoideae</taxon>
        <taxon>Hibiscus</taxon>
    </lineage>
</organism>
<keyword evidence="2" id="KW-1185">Reference proteome</keyword>
<dbReference type="EMBL" id="JBBPBM010000088">
    <property type="protein sequence ID" value="KAK8510283.1"/>
    <property type="molecule type" value="Genomic_DNA"/>
</dbReference>
<dbReference type="Proteomes" id="UP001472677">
    <property type="component" value="Unassembled WGS sequence"/>
</dbReference>
<accession>A0ABR2BT38</accession>
<protein>
    <submittedName>
        <fullName evidence="1">Uncharacterized protein</fullName>
    </submittedName>
</protein>
<evidence type="ECO:0000313" key="1">
    <source>
        <dbReference type="EMBL" id="KAK8510283.1"/>
    </source>
</evidence>
<proteinExistence type="predicted"/>
<gene>
    <name evidence="1" type="ORF">V6N12_008156</name>
</gene>
<name>A0ABR2BT38_9ROSI</name>
<sequence length="90" mass="10048">MERFAAADLAKERMLLRLGEIANMAASLHADYQKALAENRKLNDSLCEVQSEIAEIRALMDAELEKADAACETYQDVEKELGKIMALFEA</sequence>
<comment type="caution">
    <text evidence="1">The sequence shown here is derived from an EMBL/GenBank/DDBJ whole genome shotgun (WGS) entry which is preliminary data.</text>
</comment>
<evidence type="ECO:0000313" key="2">
    <source>
        <dbReference type="Proteomes" id="UP001472677"/>
    </source>
</evidence>
<reference evidence="1 2" key="1">
    <citation type="journal article" date="2024" name="G3 (Bethesda)">
        <title>Genome assembly of Hibiscus sabdariffa L. provides insights into metabolisms of medicinal natural products.</title>
        <authorList>
            <person name="Kim T."/>
        </authorList>
    </citation>
    <scope>NUCLEOTIDE SEQUENCE [LARGE SCALE GENOMIC DNA]</scope>
    <source>
        <strain evidence="1">TK-2024</strain>
        <tissue evidence="1">Old leaves</tissue>
    </source>
</reference>